<dbReference type="EMBL" id="CP036281">
    <property type="protein sequence ID" value="QDU82036.1"/>
    <property type="molecule type" value="Genomic_DNA"/>
</dbReference>
<dbReference type="KEGG" id="plon:Pla110_37900"/>
<dbReference type="RefSeq" id="WP_144997882.1">
    <property type="nucleotide sequence ID" value="NZ_CP036281.1"/>
</dbReference>
<dbReference type="Gene3D" id="2.60.120.560">
    <property type="entry name" value="Exo-inulinase, domain 1"/>
    <property type="match status" value="2"/>
</dbReference>
<keyword evidence="3" id="KW-0106">Calcium</keyword>
<dbReference type="SUPFAM" id="SSF51126">
    <property type="entry name" value="Pectin lyase-like"/>
    <property type="match status" value="1"/>
</dbReference>
<keyword evidence="6" id="KW-1185">Reference proteome</keyword>
<protein>
    <submittedName>
        <fullName evidence="5">Calx-beta domain protein</fullName>
    </submittedName>
</protein>
<evidence type="ECO:0000313" key="5">
    <source>
        <dbReference type="EMBL" id="QDU82036.1"/>
    </source>
</evidence>
<dbReference type="InterPro" id="IPR024079">
    <property type="entry name" value="MetalloPept_cat_dom_sf"/>
</dbReference>
<evidence type="ECO:0000259" key="4">
    <source>
        <dbReference type="Pfam" id="PF03160"/>
    </source>
</evidence>
<dbReference type="SUPFAM" id="SSF49899">
    <property type="entry name" value="Concanavalin A-like lectins/glucanases"/>
    <property type="match status" value="1"/>
</dbReference>
<keyword evidence="1" id="KW-0732">Signal</keyword>
<dbReference type="InterPro" id="IPR011050">
    <property type="entry name" value="Pectin_lyase_fold/virulence"/>
</dbReference>
<dbReference type="NCBIfam" id="NF012209">
    <property type="entry name" value="LEPR-8K"/>
    <property type="match status" value="1"/>
</dbReference>
<dbReference type="Gene3D" id="3.40.390.10">
    <property type="entry name" value="Collagenase (Catalytic Domain)"/>
    <property type="match status" value="1"/>
</dbReference>
<keyword evidence="2" id="KW-0677">Repeat</keyword>
<evidence type="ECO:0000256" key="3">
    <source>
        <dbReference type="ARBA" id="ARBA00022837"/>
    </source>
</evidence>
<dbReference type="InterPro" id="IPR038081">
    <property type="entry name" value="CalX-like_sf"/>
</dbReference>
<dbReference type="OrthoDB" id="220114at2"/>
<gene>
    <name evidence="5" type="ORF">Pla110_37900</name>
</gene>
<reference evidence="5 6" key="1">
    <citation type="submission" date="2019-02" db="EMBL/GenBank/DDBJ databases">
        <title>Deep-cultivation of Planctomycetes and their phenomic and genomic characterization uncovers novel biology.</title>
        <authorList>
            <person name="Wiegand S."/>
            <person name="Jogler M."/>
            <person name="Boedeker C."/>
            <person name="Pinto D."/>
            <person name="Vollmers J."/>
            <person name="Rivas-Marin E."/>
            <person name="Kohn T."/>
            <person name="Peeters S.H."/>
            <person name="Heuer A."/>
            <person name="Rast P."/>
            <person name="Oberbeckmann S."/>
            <person name="Bunk B."/>
            <person name="Jeske O."/>
            <person name="Meyerdierks A."/>
            <person name="Storesund J.E."/>
            <person name="Kallscheuer N."/>
            <person name="Luecker S."/>
            <person name="Lage O.M."/>
            <person name="Pohl T."/>
            <person name="Merkel B.J."/>
            <person name="Hornburger P."/>
            <person name="Mueller R.-W."/>
            <person name="Bruemmer F."/>
            <person name="Labrenz M."/>
            <person name="Spormann A.M."/>
            <person name="Op den Camp H."/>
            <person name="Overmann J."/>
            <person name="Amann R."/>
            <person name="Jetten M.S.M."/>
            <person name="Mascher T."/>
            <person name="Medema M.H."/>
            <person name="Devos D.P."/>
            <person name="Kaster A.-K."/>
            <person name="Ovreas L."/>
            <person name="Rohde M."/>
            <person name="Galperin M.Y."/>
            <person name="Jogler C."/>
        </authorList>
    </citation>
    <scope>NUCLEOTIDE SEQUENCE [LARGE SCALE GENOMIC DNA]</scope>
    <source>
        <strain evidence="5 6">Pla110</strain>
    </source>
</reference>
<dbReference type="InterPro" id="IPR006626">
    <property type="entry name" value="PbH1"/>
</dbReference>
<evidence type="ECO:0000256" key="1">
    <source>
        <dbReference type="ARBA" id="ARBA00022729"/>
    </source>
</evidence>
<organism evidence="5 6">
    <name type="scientific">Polystyrenella longa</name>
    <dbReference type="NCBI Taxonomy" id="2528007"/>
    <lineage>
        <taxon>Bacteria</taxon>
        <taxon>Pseudomonadati</taxon>
        <taxon>Planctomycetota</taxon>
        <taxon>Planctomycetia</taxon>
        <taxon>Planctomycetales</taxon>
        <taxon>Planctomycetaceae</taxon>
        <taxon>Polystyrenella</taxon>
    </lineage>
</organism>
<dbReference type="SUPFAM" id="SSF55486">
    <property type="entry name" value="Metalloproteases ('zincins'), catalytic domain"/>
    <property type="match status" value="1"/>
</dbReference>
<dbReference type="SUPFAM" id="SSF141072">
    <property type="entry name" value="CalX-like"/>
    <property type="match status" value="1"/>
</dbReference>
<evidence type="ECO:0000256" key="2">
    <source>
        <dbReference type="ARBA" id="ARBA00022737"/>
    </source>
</evidence>
<dbReference type="SMART" id="SM00710">
    <property type="entry name" value="PbH1"/>
    <property type="match status" value="7"/>
</dbReference>
<dbReference type="InterPro" id="IPR013320">
    <property type="entry name" value="ConA-like_dom_sf"/>
</dbReference>
<feature type="domain" description="Calx-beta" evidence="4">
    <location>
        <begin position="491"/>
        <end position="579"/>
    </location>
</feature>
<dbReference type="Gene3D" id="2.60.120.380">
    <property type="match status" value="1"/>
</dbReference>
<sequence length="1570" mass="172697">MRISPWYQLTNRFFRAQSQHRRKNTSIASLQIEQLEDKVMLSADMASFFGLESTEPVHVPITISYPDQDHVITEDGREIHFDPLVEVNVDPSISAIPGDGTFWEDFEAYDTTKAFELSSNPGSNHTIYLDFDGHTTTDTAWNTFANMETIESPAYDFDGDNQTFSEAEKIEIIKIWARVAEDFAPFNVNVTTMEPLDLEDLKNAEVEEGVADFRWGVRVVIGDDAMNTGAGGIAYLESFNDDIDIPVFAFNGQYQFGSNVAAMTISHEVGHALGLEHDGTSDLEYYPGHGGTGATSWGPLMGAPFRTQVTQWSKGEYFDSSNGEDDLTVITTENGFGYYPDDYGNDFFNSYNLIRQGDSEVFGDELFGIISQTDDSDMFSFWAGPGQINFDVAVPSLGGGEPGAANLDVLAILYNENGQVVQLFNDPSTLNSTFSYELAAGGLYYLEIIGVGLGVPLDENNPNGYTEYGSLGNYRISAEVQPYDNVSVILEDIVVSEHEGTASFEVSLNYATQEDVILELTTSDGTAINGRDYRATTTQIRIPAGTTSGTTTFNVPIINDLISETVESFNVYVSRVIQGDIDDISDVARGIILDNDDPLTLILDIDKNVVGEQEGPRAAKAVVIRNGDLTEDLTVQVINSDDTEIYAPKTLFFPVGVDTVEFDIETVNDGAIDGDQLDVTLFASAPNFSSVSDTIDVRDDDVQSKRTLGGHLYEPITPFNNYEVLLDIIVDSGRTLQIQPSLNFATTLKFAPGTGLYIEGAVVANAANQIPVIFTDQSHRGEAPGPWAGVFYSAEAQGQTVFSNTTVKNAINGFTIFGTDEPHIRVLNSDIHSHVENGFVVTARNGDDINEDEVEILYSKIHNNGENGVLVSSFNTEFNDSRSAPMIEGNQIYGHSEGAGVYLLANTSLNDVNPDKAESVVAPRIFANSIENNKNGIVGKSTRSINDQNFTVVAPIAHNNLIAHNNGNAIDLRVSTVFGLLNADIINNTVVENNGIALYHSSFTDDSFSVRNNIFANNEGGIVANAPYVPQLESVMRNLLWNNDGQDWVNYPSEFGSMTTFNINRTPSDPEKNISGDPMFVAPGNFRVSPNSIALNAGTRFEDDPLFGGYEGVEAPKTDYFGDARDVLRDIGFHEASNGSFPLIEDFEDGSAQLFLPYDTSDWGVEQGPDGNLYYQADTSGFAGLGLSLLGLPELPQTFEFSVEMTAKTGVNRWYDGFVVFDYKNPNDFKYAGMLVGQNEWVIGHYQGNWSNRYVTVDWDASGRKILRERTYAVHVRIDGNQVQLSVDGERIASTIVGSVTDLNKGRIGLANNNAETHFDNFKLSDRVYQGRTIEPIDEQFDVDFDETPVIPPNFKPTNPAVWSAIEVGEDVMLESNSSAPIGNKWAIAFIEPNGTLPVDFEISARISTQVQSGSWQDGFIIFDYKNPNDFKYAGMFTGQNQWVIGHYQGNFGNRLALVDWDDQGRSINVGQEYDVKIEVRDNNIKLIVNNEAITTATVANSFTLNQGKIGLGAYNARTRYDDVRVREIPPIPSSSPTDEVFAGIDFFYFDEDDDDDEKTFASGRNKVIS</sequence>
<dbReference type="GO" id="GO:0016020">
    <property type="term" value="C:membrane"/>
    <property type="evidence" value="ECO:0007669"/>
    <property type="project" value="InterPro"/>
</dbReference>
<dbReference type="Pfam" id="PF03160">
    <property type="entry name" value="Calx-beta"/>
    <property type="match status" value="1"/>
</dbReference>
<dbReference type="Proteomes" id="UP000317178">
    <property type="component" value="Chromosome"/>
</dbReference>
<dbReference type="InterPro" id="IPR003644">
    <property type="entry name" value="Calx_beta"/>
</dbReference>
<evidence type="ECO:0000313" key="6">
    <source>
        <dbReference type="Proteomes" id="UP000317178"/>
    </source>
</evidence>
<proteinExistence type="predicted"/>
<dbReference type="GO" id="GO:0008237">
    <property type="term" value="F:metallopeptidase activity"/>
    <property type="evidence" value="ECO:0007669"/>
    <property type="project" value="InterPro"/>
</dbReference>
<name>A0A518CS42_9PLAN</name>
<dbReference type="InterPro" id="IPR053786">
    <property type="entry name" value="LEPRxLL_CS"/>
</dbReference>
<dbReference type="GO" id="GO:0007154">
    <property type="term" value="P:cell communication"/>
    <property type="evidence" value="ECO:0007669"/>
    <property type="project" value="InterPro"/>
</dbReference>
<accession>A0A518CS42</accession>
<dbReference type="Gene3D" id="2.60.40.2030">
    <property type="match status" value="1"/>
</dbReference>